<dbReference type="AlphaFoldDB" id="A0AA36M758"/>
<organism evidence="1 2">
    <name type="scientific">Cylicocyclus nassatus</name>
    <name type="common">Nematode worm</name>
    <dbReference type="NCBI Taxonomy" id="53992"/>
    <lineage>
        <taxon>Eukaryota</taxon>
        <taxon>Metazoa</taxon>
        <taxon>Ecdysozoa</taxon>
        <taxon>Nematoda</taxon>
        <taxon>Chromadorea</taxon>
        <taxon>Rhabditida</taxon>
        <taxon>Rhabditina</taxon>
        <taxon>Rhabditomorpha</taxon>
        <taxon>Strongyloidea</taxon>
        <taxon>Strongylidae</taxon>
        <taxon>Cylicocyclus</taxon>
    </lineage>
</organism>
<evidence type="ECO:0000313" key="2">
    <source>
        <dbReference type="Proteomes" id="UP001176961"/>
    </source>
</evidence>
<dbReference type="EMBL" id="CATQJL010000264">
    <property type="protein sequence ID" value="CAJ0600726.1"/>
    <property type="molecule type" value="Genomic_DNA"/>
</dbReference>
<sequence>MDSKIIPLNIYGAFERAAYLCGKTKEECAAVAEKELIETHYFVKNPIYDDKTVDINRKLLFHINAIVNSAMVQFYNTNHILALLGFPEFKNCKLTIDDLYKTTCYWVKRLFKTGTKYNYIKNIGTYFKKVTDYQIKCMAQNYIDLFYVMDQIKFDTIDVFKTYNNDLTYVNDQFYTNLKIYYYKTGRKEVGYDKVRTYDGQWKLYFTVEEKDKIHRWYAADNKGCVKWLKEQLSPYFVPKIGYDVYGEKTASINPIETLGNSMLKMISETSPKVSQISPTEWKFAEIDNGKTVSDYRLAMTDVQGKTGKVYKKRQLFRINADGTEKAVEFGKLKKCYLYKAFSMLKPKTPRAHLNNYDRELTAKLRDEVARNKANFSMDENGNINGTSSFGQIHIENGAIKSMKNNHHRNFGRKLYIDNKLVFEGAGLNMIYAAFNRKTQILEQNNITLSKFRWNEGYYNAGTNYNLTYKGFGQTGYLEKLIEDITDPEEATKKMAEALITIVNEKSKEFSNRNKKRKIQEELNLLDDDLSMELDEWISENIKTNPNVTVKEERNDSYAFFYQITPKENENLDMVQTGF</sequence>
<gene>
    <name evidence="1" type="ORF">CYNAS_LOCUS12709</name>
</gene>
<dbReference type="Proteomes" id="UP001176961">
    <property type="component" value="Unassembled WGS sequence"/>
</dbReference>
<keyword evidence="2" id="KW-1185">Reference proteome</keyword>
<name>A0AA36M758_CYLNA</name>
<protein>
    <submittedName>
        <fullName evidence="1">Uncharacterized protein</fullName>
    </submittedName>
</protein>
<proteinExistence type="predicted"/>
<comment type="caution">
    <text evidence="1">The sequence shown here is derived from an EMBL/GenBank/DDBJ whole genome shotgun (WGS) entry which is preliminary data.</text>
</comment>
<evidence type="ECO:0000313" key="1">
    <source>
        <dbReference type="EMBL" id="CAJ0600726.1"/>
    </source>
</evidence>
<accession>A0AA36M758</accession>
<reference evidence="1" key="1">
    <citation type="submission" date="2023-07" db="EMBL/GenBank/DDBJ databases">
        <authorList>
            <consortium name="CYATHOMIX"/>
        </authorList>
    </citation>
    <scope>NUCLEOTIDE SEQUENCE</scope>
    <source>
        <strain evidence="1">N/A</strain>
    </source>
</reference>